<dbReference type="PANTHER" id="PTHR10146:SF14">
    <property type="entry name" value="PYRIDOXAL PHOSPHATE HOMEOSTASIS PROTEIN"/>
    <property type="match status" value="1"/>
</dbReference>
<comment type="function">
    <text evidence="2">Pyridoxal 5'-phosphate (PLP)-binding protein, which is involved in PLP homeostasis.</text>
</comment>
<protein>
    <recommendedName>
        <fullName evidence="2">Pyridoxal phosphate homeostasis protein</fullName>
        <shortName evidence="2">PLP homeostasis protein</shortName>
    </recommendedName>
</protein>
<feature type="domain" description="Alanine racemase N-terminal" evidence="5">
    <location>
        <begin position="25"/>
        <end position="236"/>
    </location>
</feature>
<evidence type="ECO:0000313" key="7">
    <source>
        <dbReference type="Proteomes" id="UP000189670"/>
    </source>
</evidence>
<dbReference type="GO" id="GO:0030170">
    <property type="term" value="F:pyridoxal phosphate binding"/>
    <property type="evidence" value="ECO:0007669"/>
    <property type="project" value="UniProtKB-UniRule"/>
</dbReference>
<evidence type="ECO:0000256" key="2">
    <source>
        <dbReference type="HAMAP-Rule" id="MF_02087"/>
    </source>
</evidence>
<dbReference type="HAMAP" id="MF_02087">
    <property type="entry name" value="PLP_homeostasis"/>
    <property type="match status" value="1"/>
</dbReference>
<evidence type="ECO:0000256" key="3">
    <source>
        <dbReference type="PIRSR" id="PIRSR004848-1"/>
    </source>
</evidence>
<name>A0A1V1PCG9_9BACT</name>
<dbReference type="PIRSF" id="PIRSF004848">
    <property type="entry name" value="YBL036c_PLPDEIII"/>
    <property type="match status" value="1"/>
</dbReference>
<dbReference type="CDD" id="cd00635">
    <property type="entry name" value="PLPDE_III_YBL036c_like"/>
    <property type="match status" value="1"/>
</dbReference>
<comment type="cofactor">
    <cofactor evidence="3">
        <name>pyridoxal 5'-phosphate</name>
        <dbReference type="ChEBI" id="CHEBI:597326"/>
    </cofactor>
</comment>
<dbReference type="InterPro" id="IPR011078">
    <property type="entry name" value="PyrdxlP_homeostasis"/>
</dbReference>
<sequence length="242" mass="27633">MSIKERIIQIKKEIAAAASECHRKPEDIQLVAVSKKHSVQRIWTAIQAGVQTLGENYIQEARDKIESIGSMIQENPEIHEPSWHFIGHLQRNKAKYAVRYFDWIHSVDSQPLMEEINRCACKHNKRQKILIQVSGGERQKSGISPEKVLSLIETGMMLKNITICGLMIMPPFTEDPEKSRPYFQNLARLLNHIKEKHPNDPEHPLNQLSMGMTSDFHIAIQEGATFVRVGTAIFGKRESCKT</sequence>
<dbReference type="Gene3D" id="3.20.20.10">
    <property type="entry name" value="Alanine racemase"/>
    <property type="match status" value="1"/>
</dbReference>
<dbReference type="EMBL" id="ATBP01000133">
    <property type="protein sequence ID" value="ETR72577.1"/>
    <property type="molecule type" value="Genomic_DNA"/>
</dbReference>
<evidence type="ECO:0000259" key="5">
    <source>
        <dbReference type="Pfam" id="PF01168"/>
    </source>
</evidence>
<gene>
    <name evidence="6" type="ORF">OMM_01606</name>
</gene>
<feature type="modified residue" description="N6-(pyridoxal phosphate)lysine" evidence="2 3">
    <location>
        <position position="35"/>
    </location>
</feature>
<dbReference type="InterPro" id="IPR001608">
    <property type="entry name" value="Ala_racemase_N"/>
</dbReference>
<comment type="similarity">
    <text evidence="2 4">Belongs to the pyridoxal phosphate-binding protein YggS/PROSC family.</text>
</comment>
<evidence type="ECO:0000256" key="4">
    <source>
        <dbReference type="RuleBase" id="RU004514"/>
    </source>
</evidence>
<dbReference type="PANTHER" id="PTHR10146">
    <property type="entry name" value="PROLINE SYNTHETASE CO-TRANSCRIBED BACTERIAL HOMOLOG PROTEIN"/>
    <property type="match status" value="1"/>
</dbReference>
<keyword evidence="1 2" id="KW-0663">Pyridoxal phosphate</keyword>
<dbReference type="AlphaFoldDB" id="A0A1V1PCG9"/>
<evidence type="ECO:0000313" key="6">
    <source>
        <dbReference type="EMBL" id="ETR72577.1"/>
    </source>
</evidence>
<proteinExistence type="inferred from homology"/>
<organism evidence="6 7">
    <name type="scientific">Candidatus Magnetoglobus multicellularis str. Araruama</name>
    <dbReference type="NCBI Taxonomy" id="890399"/>
    <lineage>
        <taxon>Bacteria</taxon>
        <taxon>Pseudomonadati</taxon>
        <taxon>Thermodesulfobacteriota</taxon>
        <taxon>Desulfobacteria</taxon>
        <taxon>Desulfobacterales</taxon>
        <taxon>Desulfobacteraceae</taxon>
        <taxon>Candidatus Magnetoglobus</taxon>
    </lineage>
</organism>
<dbReference type="NCBIfam" id="TIGR00044">
    <property type="entry name" value="YggS family pyridoxal phosphate-dependent enzyme"/>
    <property type="match status" value="1"/>
</dbReference>
<reference evidence="7" key="1">
    <citation type="submission" date="2012-11" db="EMBL/GenBank/DDBJ databases">
        <authorList>
            <person name="Lucero-Rivera Y.E."/>
            <person name="Tovar-Ramirez D."/>
        </authorList>
    </citation>
    <scope>NUCLEOTIDE SEQUENCE [LARGE SCALE GENOMIC DNA]</scope>
    <source>
        <strain evidence="7">Araruama</strain>
    </source>
</reference>
<comment type="caution">
    <text evidence="6">The sequence shown here is derived from an EMBL/GenBank/DDBJ whole genome shotgun (WGS) entry which is preliminary data.</text>
</comment>
<evidence type="ECO:0000256" key="1">
    <source>
        <dbReference type="ARBA" id="ARBA00022898"/>
    </source>
</evidence>
<dbReference type="Proteomes" id="UP000189670">
    <property type="component" value="Unassembled WGS sequence"/>
</dbReference>
<dbReference type="InterPro" id="IPR029066">
    <property type="entry name" value="PLP-binding_barrel"/>
</dbReference>
<dbReference type="SUPFAM" id="SSF51419">
    <property type="entry name" value="PLP-binding barrel"/>
    <property type="match status" value="1"/>
</dbReference>
<dbReference type="FunFam" id="3.20.20.10:FF:000018">
    <property type="entry name" value="Pyridoxal phosphate homeostasis protein"/>
    <property type="match status" value="1"/>
</dbReference>
<accession>A0A1V1PCG9</accession>
<dbReference type="Pfam" id="PF01168">
    <property type="entry name" value="Ala_racemase_N"/>
    <property type="match status" value="1"/>
</dbReference>